<evidence type="ECO:0000313" key="1">
    <source>
        <dbReference type="EMBL" id="KAI4574265.1"/>
    </source>
</evidence>
<evidence type="ECO:0000313" key="2">
    <source>
        <dbReference type="Proteomes" id="UP001057279"/>
    </source>
</evidence>
<protein>
    <submittedName>
        <fullName evidence="1">Uncharacterized protein</fullName>
    </submittedName>
</protein>
<gene>
    <name evidence="1" type="ORF">MJG53_012441</name>
</gene>
<proteinExistence type="predicted"/>
<name>A0ACB9UP41_9CETA</name>
<reference evidence="1" key="1">
    <citation type="submission" date="2022-03" db="EMBL/GenBank/DDBJ databases">
        <title>Genomic analyses of argali, domestic sheep and their hybrids provide insights into chromosomal evolution, heterosis and genetic basis of agronomic traits.</title>
        <authorList>
            <person name="Li M."/>
        </authorList>
    </citation>
    <scope>NUCLEOTIDE SEQUENCE</scope>
    <source>
        <strain evidence="1">F1 hybrid</strain>
    </source>
</reference>
<accession>A0ACB9UP41</accession>
<keyword evidence="2" id="KW-1185">Reference proteome</keyword>
<sequence>MQLAEKLKLMKPLNDDKVFSSAGTKRFCRQTSDEFICEMNEDYNQDKFNISELNKQVPHDEKLEPDEAMMKLYCHKCMDVSTPKTLSR</sequence>
<organism evidence="1 2">
    <name type="scientific">Ovis ammon polii x Ovis aries</name>
    <dbReference type="NCBI Taxonomy" id="2918886"/>
    <lineage>
        <taxon>Eukaryota</taxon>
        <taxon>Metazoa</taxon>
        <taxon>Chordata</taxon>
        <taxon>Craniata</taxon>
        <taxon>Vertebrata</taxon>
        <taxon>Euteleostomi</taxon>
        <taxon>Mammalia</taxon>
        <taxon>Eutheria</taxon>
        <taxon>Laurasiatheria</taxon>
        <taxon>Artiodactyla</taxon>
        <taxon>Ruminantia</taxon>
        <taxon>Pecora</taxon>
        <taxon>Bovidae</taxon>
        <taxon>Caprinae</taxon>
        <taxon>Ovis</taxon>
    </lineage>
</organism>
<dbReference type="Proteomes" id="UP001057279">
    <property type="component" value="Linkage Group LG14"/>
</dbReference>
<dbReference type="EMBL" id="CM043039">
    <property type="protein sequence ID" value="KAI4574265.1"/>
    <property type="molecule type" value="Genomic_DNA"/>
</dbReference>
<comment type="caution">
    <text evidence="1">The sequence shown here is derived from an EMBL/GenBank/DDBJ whole genome shotgun (WGS) entry which is preliminary data.</text>
</comment>